<keyword evidence="1" id="KW-0812">Transmembrane</keyword>
<name>A0ABP7LFM8_9SPHN</name>
<dbReference type="InterPro" id="IPR004513">
    <property type="entry name" value="FtsX"/>
</dbReference>
<gene>
    <name evidence="2" type="ORF">GCM10022276_18160</name>
</gene>
<accession>A0ABP7LFM8</accession>
<feature type="transmembrane region" description="Helical" evidence="1">
    <location>
        <begin position="216"/>
        <end position="239"/>
    </location>
</feature>
<protein>
    <recommendedName>
        <fullName evidence="4">Cell division transport system permease protein</fullName>
    </recommendedName>
</protein>
<feature type="transmembrane region" description="Helical" evidence="1">
    <location>
        <begin position="25"/>
        <end position="46"/>
    </location>
</feature>
<comment type="caution">
    <text evidence="2">The sequence shown here is derived from an EMBL/GenBank/DDBJ whole genome shotgun (WGS) entry which is preliminary data.</text>
</comment>
<keyword evidence="3" id="KW-1185">Reference proteome</keyword>
<evidence type="ECO:0000256" key="1">
    <source>
        <dbReference type="SAM" id="Phobius"/>
    </source>
</evidence>
<organism evidence="2 3">
    <name type="scientific">Sphingomonas limnosediminicola</name>
    <dbReference type="NCBI Taxonomy" id="940133"/>
    <lineage>
        <taxon>Bacteria</taxon>
        <taxon>Pseudomonadati</taxon>
        <taxon>Pseudomonadota</taxon>
        <taxon>Alphaproteobacteria</taxon>
        <taxon>Sphingomonadales</taxon>
        <taxon>Sphingomonadaceae</taxon>
        <taxon>Sphingomonas</taxon>
    </lineage>
</organism>
<keyword evidence="1" id="KW-1133">Transmembrane helix</keyword>
<reference evidence="3" key="1">
    <citation type="journal article" date="2019" name="Int. J. Syst. Evol. Microbiol.">
        <title>The Global Catalogue of Microorganisms (GCM) 10K type strain sequencing project: providing services to taxonomists for standard genome sequencing and annotation.</title>
        <authorList>
            <consortium name="The Broad Institute Genomics Platform"/>
            <consortium name="The Broad Institute Genome Sequencing Center for Infectious Disease"/>
            <person name="Wu L."/>
            <person name="Ma J."/>
        </authorList>
    </citation>
    <scope>NUCLEOTIDE SEQUENCE [LARGE SCALE GENOMIC DNA]</scope>
    <source>
        <strain evidence="3">JCM 17543</strain>
    </source>
</reference>
<dbReference type="EMBL" id="BAABBM010000001">
    <property type="protein sequence ID" value="GAA3899676.1"/>
    <property type="molecule type" value="Genomic_DNA"/>
</dbReference>
<evidence type="ECO:0000313" key="2">
    <source>
        <dbReference type="EMBL" id="GAA3899676.1"/>
    </source>
</evidence>
<dbReference type="RefSeq" id="WP_344699365.1">
    <property type="nucleotide sequence ID" value="NZ_BAABBM010000001.1"/>
</dbReference>
<sequence>MFDWLFASQAERRLLGGGRLRGPTAWVVAIMSFSIMVIAAAGLALANTAGTLSGAIEARYAVEVPGGSPNLANTLEAVRQSPGVTSAQAVPESEMRKTLERWLGEAAQSRDLPVPALINFDVRPGFDISAIQQRVQATAPGATITAHQEAVGPLLRSLRLLQWVAFGLVLLLSVAACAAVVLAARGALDTHRFTIEVMHGIGATDGQVTNLFQRKIAIDALVGSLAGAVAAALVLLGLTAGASFAGELTGGATLSAGNLILLALLPIALTALATWVARTAVLAALRQAL</sequence>
<feature type="transmembrane region" description="Helical" evidence="1">
    <location>
        <begin position="163"/>
        <end position="184"/>
    </location>
</feature>
<evidence type="ECO:0008006" key="4">
    <source>
        <dbReference type="Google" id="ProtNLM"/>
    </source>
</evidence>
<dbReference type="Proteomes" id="UP001500827">
    <property type="component" value="Unassembled WGS sequence"/>
</dbReference>
<feature type="transmembrane region" description="Helical" evidence="1">
    <location>
        <begin position="259"/>
        <end position="285"/>
    </location>
</feature>
<keyword evidence="1" id="KW-0472">Membrane</keyword>
<dbReference type="PANTHER" id="PTHR47755">
    <property type="entry name" value="CELL DIVISION PROTEIN FTSX"/>
    <property type="match status" value="1"/>
</dbReference>
<dbReference type="PANTHER" id="PTHR47755:SF1">
    <property type="entry name" value="CELL DIVISION PROTEIN FTSX"/>
    <property type="match status" value="1"/>
</dbReference>
<proteinExistence type="predicted"/>
<evidence type="ECO:0000313" key="3">
    <source>
        <dbReference type="Proteomes" id="UP001500827"/>
    </source>
</evidence>